<evidence type="ECO:0000313" key="3">
    <source>
        <dbReference type="EMBL" id="CAI5745588.1"/>
    </source>
</evidence>
<comment type="caution">
    <text evidence="3">The sequence shown here is derived from an EMBL/GenBank/DDBJ whole genome shotgun (WGS) entry which is preliminary data.</text>
</comment>
<dbReference type="AlphaFoldDB" id="A0AAV0VAP8"/>
<organism evidence="3 4">
    <name type="scientific">Peronospora destructor</name>
    <dbReference type="NCBI Taxonomy" id="86335"/>
    <lineage>
        <taxon>Eukaryota</taxon>
        <taxon>Sar</taxon>
        <taxon>Stramenopiles</taxon>
        <taxon>Oomycota</taxon>
        <taxon>Peronosporomycetes</taxon>
        <taxon>Peronosporales</taxon>
        <taxon>Peronosporaceae</taxon>
        <taxon>Peronospora</taxon>
    </lineage>
</organism>
<evidence type="ECO:0000256" key="2">
    <source>
        <dbReference type="SAM" id="SignalP"/>
    </source>
</evidence>
<sequence length="337" mass="35368">MVSLTSVLAMVTLVATTVDYVEAHGYIKNPQVAFVGNKKTDEFIASIPPLWKGDWDNCQSDDALLAMFKKLAAANNYKDLRTLMDGNPVFGKKCGYTLLDTKPVAPPSNGQVTFSRTIKHAGPCHISLDDKVVFSNEDCQSLKTDGSVTIFSPVDFSSCAPGGCVLRFYWLALQRLNGKVTWQSYLNCVPLTGPPGGGGAKNGSQVEHPGNSKNTTSSKSKDTPANESNNAQANESKDSSKDSKKISNESKDSSKDSKKDSNETSSAGGGSPQMPSTGGGSPQMPSTGGGSPQMPSTGGGSPQMPSTGGGSPQTPSAGALGTPATNSRCKGRRRRRY</sequence>
<reference evidence="3" key="1">
    <citation type="submission" date="2022-12" db="EMBL/GenBank/DDBJ databases">
        <authorList>
            <person name="Webb A."/>
        </authorList>
    </citation>
    <scope>NUCLEOTIDE SEQUENCE</scope>
    <source>
        <strain evidence="3">Pd1</strain>
    </source>
</reference>
<accession>A0AAV0VAP8</accession>
<feature type="signal peptide" evidence="2">
    <location>
        <begin position="1"/>
        <end position="23"/>
    </location>
</feature>
<proteinExistence type="predicted"/>
<gene>
    <name evidence="3" type="ORF">PDE001_LOCUS10648</name>
</gene>
<feature type="chain" id="PRO_5043561340" evidence="2">
    <location>
        <begin position="24"/>
        <end position="337"/>
    </location>
</feature>
<feature type="region of interest" description="Disordered" evidence="1">
    <location>
        <begin position="197"/>
        <end position="337"/>
    </location>
</feature>
<feature type="compositionally biased region" description="Gly residues" evidence="1">
    <location>
        <begin position="267"/>
        <end position="311"/>
    </location>
</feature>
<keyword evidence="2" id="KW-0732">Signal</keyword>
<feature type="compositionally biased region" description="Basic and acidic residues" evidence="1">
    <location>
        <begin position="235"/>
        <end position="262"/>
    </location>
</feature>
<name>A0AAV0VAP8_9STRA</name>
<keyword evidence="4" id="KW-1185">Reference proteome</keyword>
<dbReference type="EMBL" id="CANTFM010002298">
    <property type="protein sequence ID" value="CAI5745588.1"/>
    <property type="molecule type" value="Genomic_DNA"/>
</dbReference>
<feature type="compositionally biased region" description="Low complexity" evidence="1">
    <location>
        <begin position="225"/>
        <end position="234"/>
    </location>
</feature>
<evidence type="ECO:0000313" key="4">
    <source>
        <dbReference type="Proteomes" id="UP001162029"/>
    </source>
</evidence>
<protein>
    <submittedName>
        <fullName evidence="3">Uncharacterized protein</fullName>
    </submittedName>
</protein>
<evidence type="ECO:0000256" key="1">
    <source>
        <dbReference type="SAM" id="MobiDB-lite"/>
    </source>
</evidence>
<dbReference type="Proteomes" id="UP001162029">
    <property type="component" value="Unassembled WGS sequence"/>
</dbReference>